<feature type="transmembrane region" description="Helical" evidence="2">
    <location>
        <begin position="272"/>
        <end position="293"/>
    </location>
</feature>
<feature type="transmembrane region" description="Helical" evidence="2">
    <location>
        <begin position="717"/>
        <end position="738"/>
    </location>
</feature>
<organism evidence="6">
    <name type="scientific">Verticillium alfalfae (strain VaMs.102 / ATCC MYA-4576 / FGSC 10136)</name>
    <name type="common">Verticillium wilt of alfalfa</name>
    <name type="synonym">Verticillium albo-atrum</name>
    <dbReference type="NCBI Taxonomy" id="526221"/>
    <lineage>
        <taxon>Eukaryota</taxon>
        <taxon>Fungi</taxon>
        <taxon>Dikarya</taxon>
        <taxon>Ascomycota</taxon>
        <taxon>Pezizomycotina</taxon>
        <taxon>Sordariomycetes</taxon>
        <taxon>Hypocreomycetidae</taxon>
        <taxon>Glomerellales</taxon>
        <taxon>Plectosphaerellaceae</taxon>
        <taxon>Verticillium</taxon>
    </lineage>
</organism>
<dbReference type="InterPro" id="IPR001173">
    <property type="entry name" value="Glyco_trans_2-like"/>
</dbReference>
<evidence type="ECO:0000256" key="2">
    <source>
        <dbReference type="SAM" id="Phobius"/>
    </source>
</evidence>
<dbReference type="KEGG" id="val:VDBG_06552"/>
<dbReference type="InterPro" id="IPR029044">
    <property type="entry name" value="Nucleotide-diphossugar_trans"/>
</dbReference>
<dbReference type="OrthoDB" id="38531at2759"/>
<keyword evidence="2" id="KW-0812">Transmembrane</keyword>
<dbReference type="Pfam" id="PF25550">
    <property type="entry name" value="DUF7928"/>
    <property type="match status" value="1"/>
</dbReference>
<dbReference type="Pfam" id="PF13632">
    <property type="entry name" value="Glyco_trans_2_3"/>
    <property type="match status" value="1"/>
</dbReference>
<gene>
    <name evidence="5" type="ORF">VDBG_06552</name>
</gene>
<feature type="transmembrane region" description="Helical" evidence="2">
    <location>
        <begin position="305"/>
        <end position="326"/>
    </location>
</feature>
<dbReference type="RefSeq" id="XP_003002990.1">
    <property type="nucleotide sequence ID" value="XM_003002944.1"/>
</dbReference>
<evidence type="ECO:0000256" key="1">
    <source>
        <dbReference type="SAM" id="MobiDB-lite"/>
    </source>
</evidence>
<keyword evidence="2" id="KW-0472">Membrane</keyword>
<accession>C9SNS7</accession>
<reference evidence="6" key="1">
    <citation type="journal article" date="2011" name="PLoS Pathog.">
        <title>Comparative genomics yields insights into niche adaptation of plant vascular wilt pathogens.</title>
        <authorList>
            <person name="Klosterman S.J."/>
            <person name="Subbarao K.V."/>
            <person name="Kang S."/>
            <person name="Veronese P."/>
            <person name="Gold S.E."/>
            <person name="Thomma B.P.H.J."/>
            <person name="Chen Z."/>
            <person name="Henrissat B."/>
            <person name="Lee Y.-H."/>
            <person name="Park J."/>
            <person name="Garcia-Pedrajas M.D."/>
            <person name="Barbara D.J."/>
            <person name="Anchieta A."/>
            <person name="de Jonge R."/>
            <person name="Santhanam P."/>
            <person name="Maruthachalam K."/>
            <person name="Atallah Z."/>
            <person name="Amyotte S.G."/>
            <person name="Paz Z."/>
            <person name="Inderbitzin P."/>
            <person name="Hayes R.J."/>
            <person name="Heiman D.I."/>
            <person name="Young S."/>
            <person name="Zeng Q."/>
            <person name="Engels R."/>
            <person name="Galagan J."/>
            <person name="Cuomo C.A."/>
            <person name="Dobinson K.F."/>
            <person name="Ma L.-J."/>
        </authorList>
    </citation>
    <scope>NUCLEOTIDE SEQUENCE [LARGE SCALE GENOMIC DNA]</scope>
    <source>
        <strain evidence="6">VaMs.102 / ATCC MYA-4576 / FGSC 10136</strain>
    </source>
</reference>
<feature type="transmembrane region" description="Helical" evidence="2">
    <location>
        <begin position="750"/>
        <end position="769"/>
    </location>
</feature>
<evidence type="ECO:0000259" key="4">
    <source>
        <dbReference type="Pfam" id="PF25550"/>
    </source>
</evidence>
<sequence>MKAFKSYFAPAKQKDTALQDVKGEKSEKKKTKHGQAHSDSSSVGVRRTSSLAPSGLGTQHSINTLGRYSNCGDLRADVTVHSLWQDQLRRLYATSLSPWEGAILKKGRNDFVCAPADIRNVRNGLFDLVCQLNVSVSTLTAHDRRPSIDSVVCDYHEHTSHSLHHSRSPQLWQPAVLAKISDLPRCHKHQFAAFVLEPPLLVVWDDEADHILERAEGLEKNLIRYIWQDGGDEESGDDEKASPAEVTVDEITPSSLEEGKTEDRPVRLTSPVIVGMTLGLSVVCLGLGWRSLALQTMVDGDFKRLALVAVSPLTMFISLFFFLIIICDIFQIIGPISSLTSNSKNYSGQPPRRLNRELQDLPHITIQMPVYKESLAPVIRPTVISLKAAISTYELQGGTANIFVNDDGMQLLSADEALGRKEFYEEHNIGWVSRPAHNPKPEDESVKPFLRRGRFKKASNMNYCLMVSNRIEEKLKGITRGDSWSQESEDRVYTQALAQVLQEDEGRTWAEGNVRVGDYVLLIDSDTRVPRDCLLDAVSEMDASPEIAILQYSSGVMNVTESFFERAVTWFTQLIYTSIKFAVANGDIPPFVGHNAVLRWSAIQDAGSYTDEDGYEKFWSESHVSEDFDMALRLQTAGYSLRFGTYPGEGFKEGVSLTVYDELARWEKYAFGVNELLFHPFRLWFVRGPFTPLFRRFLMSNIAFYRKITIMGYIGTYYAIGASWILTLMNYFLTGWLFGFYDKYYLDSFAIYFSIIIVFPLAGNIALAVLRYRLGEQSFLPALWNNFKWIPLFSIFLGGISLHVSKALLCHFFEINIQWGATSKEVEHCNFVEEIPKIIKSFWGTFLFCFLMTGLLVTGYFFFPREWQIKTFASIYPLASVTICHFALPVLLNPALMKFTW</sequence>
<keyword evidence="2" id="KW-1133">Transmembrane helix</keyword>
<dbReference type="HOGENOM" id="CLU_008220_0_0_1"/>
<dbReference type="GeneID" id="9537031"/>
<feature type="transmembrane region" description="Helical" evidence="2">
    <location>
        <begin position="875"/>
        <end position="896"/>
    </location>
</feature>
<feature type="transmembrane region" description="Helical" evidence="2">
    <location>
        <begin position="789"/>
        <end position="809"/>
    </location>
</feature>
<evidence type="ECO:0000259" key="3">
    <source>
        <dbReference type="Pfam" id="PF13632"/>
    </source>
</evidence>
<name>C9SNS7_VERA1</name>
<feature type="region of interest" description="Disordered" evidence="1">
    <location>
        <begin position="1"/>
        <end position="57"/>
    </location>
</feature>
<protein>
    <submittedName>
        <fullName evidence="5">Uncharacterized protein</fullName>
    </submittedName>
</protein>
<feature type="compositionally biased region" description="Polar residues" evidence="1">
    <location>
        <begin position="37"/>
        <end position="57"/>
    </location>
</feature>
<dbReference type="SUPFAM" id="SSF53448">
    <property type="entry name" value="Nucleotide-diphospho-sugar transferases"/>
    <property type="match status" value="1"/>
</dbReference>
<dbReference type="PANTHER" id="PTHR35408:SF1">
    <property type="entry name" value="GLYCOSYLTRANSFERASE 2-LIKE DOMAIN-CONTAINING PROTEIN"/>
    <property type="match status" value="1"/>
</dbReference>
<dbReference type="Gene3D" id="3.90.550.10">
    <property type="entry name" value="Spore Coat Polysaccharide Biosynthesis Protein SpsA, Chain A"/>
    <property type="match status" value="1"/>
</dbReference>
<dbReference type="eggNOG" id="ENOG502QTAT">
    <property type="taxonomic scope" value="Eukaryota"/>
</dbReference>
<feature type="domain" description="Glycosyltransferase 2-like" evidence="3">
    <location>
        <begin position="519"/>
        <end position="732"/>
    </location>
</feature>
<dbReference type="Proteomes" id="UP000008698">
    <property type="component" value="Unassembled WGS sequence"/>
</dbReference>
<feature type="compositionally biased region" description="Basic and acidic residues" evidence="1">
    <location>
        <begin position="12"/>
        <end position="27"/>
    </location>
</feature>
<proteinExistence type="predicted"/>
<dbReference type="OMA" id="RTFIWSA"/>
<dbReference type="InterPro" id="IPR057688">
    <property type="entry name" value="DUF7928"/>
</dbReference>
<feature type="domain" description="DUF7928" evidence="4">
    <location>
        <begin position="75"/>
        <end position="235"/>
    </location>
</feature>
<keyword evidence="6" id="KW-1185">Reference proteome</keyword>
<evidence type="ECO:0000313" key="5">
    <source>
        <dbReference type="EMBL" id="EEY20442.1"/>
    </source>
</evidence>
<dbReference type="STRING" id="526221.C9SNS7"/>
<evidence type="ECO:0000313" key="6">
    <source>
        <dbReference type="Proteomes" id="UP000008698"/>
    </source>
</evidence>
<dbReference type="EMBL" id="DS985221">
    <property type="protein sequence ID" value="EEY20442.1"/>
    <property type="molecule type" value="Genomic_DNA"/>
</dbReference>
<feature type="transmembrane region" description="Helical" evidence="2">
    <location>
        <begin position="842"/>
        <end position="863"/>
    </location>
</feature>
<dbReference type="AlphaFoldDB" id="C9SNS7"/>
<dbReference type="PANTHER" id="PTHR35408">
    <property type="entry name" value="CHROMOSOME 15, WHOLE GENOME SHOTGUN SEQUENCE"/>
    <property type="match status" value="1"/>
</dbReference>